<organism evidence="3 4">
    <name type="scientific">Rhypophila decipiens</name>
    <dbReference type="NCBI Taxonomy" id="261697"/>
    <lineage>
        <taxon>Eukaryota</taxon>
        <taxon>Fungi</taxon>
        <taxon>Dikarya</taxon>
        <taxon>Ascomycota</taxon>
        <taxon>Pezizomycotina</taxon>
        <taxon>Sordariomycetes</taxon>
        <taxon>Sordariomycetidae</taxon>
        <taxon>Sordariales</taxon>
        <taxon>Naviculisporaceae</taxon>
        <taxon>Rhypophila</taxon>
    </lineage>
</organism>
<dbReference type="EMBL" id="MU858111">
    <property type="protein sequence ID" value="KAK4213284.1"/>
    <property type="molecule type" value="Genomic_DNA"/>
</dbReference>
<feature type="transmembrane region" description="Helical" evidence="2">
    <location>
        <begin position="359"/>
        <end position="378"/>
    </location>
</feature>
<comment type="caution">
    <text evidence="3">The sequence shown here is derived from an EMBL/GenBank/DDBJ whole genome shotgun (WGS) entry which is preliminary data.</text>
</comment>
<protein>
    <submittedName>
        <fullName evidence="3">Uncharacterized protein</fullName>
    </submittedName>
</protein>
<proteinExistence type="predicted"/>
<reference evidence="3" key="1">
    <citation type="journal article" date="2023" name="Mol. Phylogenet. Evol.">
        <title>Genome-scale phylogeny and comparative genomics of the fungal order Sordariales.</title>
        <authorList>
            <person name="Hensen N."/>
            <person name="Bonometti L."/>
            <person name="Westerberg I."/>
            <person name="Brannstrom I.O."/>
            <person name="Guillou S."/>
            <person name="Cros-Aarteil S."/>
            <person name="Calhoun S."/>
            <person name="Haridas S."/>
            <person name="Kuo A."/>
            <person name="Mondo S."/>
            <person name="Pangilinan J."/>
            <person name="Riley R."/>
            <person name="LaButti K."/>
            <person name="Andreopoulos B."/>
            <person name="Lipzen A."/>
            <person name="Chen C."/>
            <person name="Yan M."/>
            <person name="Daum C."/>
            <person name="Ng V."/>
            <person name="Clum A."/>
            <person name="Steindorff A."/>
            <person name="Ohm R.A."/>
            <person name="Martin F."/>
            <person name="Silar P."/>
            <person name="Natvig D.O."/>
            <person name="Lalanne C."/>
            <person name="Gautier V."/>
            <person name="Ament-Velasquez S.L."/>
            <person name="Kruys A."/>
            <person name="Hutchinson M.I."/>
            <person name="Powell A.J."/>
            <person name="Barry K."/>
            <person name="Miller A.N."/>
            <person name="Grigoriev I.V."/>
            <person name="Debuchy R."/>
            <person name="Gladieux P."/>
            <person name="Hiltunen Thoren M."/>
            <person name="Johannesson H."/>
        </authorList>
    </citation>
    <scope>NUCLEOTIDE SEQUENCE</scope>
    <source>
        <strain evidence="3">PSN293</strain>
    </source>
</reference>
<accession>A0AAN6Y6B7</accession>
<evidence type="ECO:0000313" key="3">
    <source>
        <dbReference type="EMBL" id="KAK4213284.1"/>
    </source>
</evidence>
<reference evidence="3" key="2">
    <citation type="submission" date="2023-05" db="EMBL/GenBank/DDBJ databases">
        <authorList>
            <consortium name="Lawrence Berkeley National Laboratory"/>
            <person name="Steindorff A."/>
            <person name="Hensen N."/>
            <person name="Bonometti L."/>
            <person name="Westerberg I."/>
            <person name="Brannstrom I.O."/>
            <person name="Guillou S."/>
            <person name="Cros-Aarteil S."/>
            <person name="Calhoun S."/>
            <person name="Haridas S."/>
            <person name="Kuo A."/>
            <person name="Mondo S."/>
            <person name="Pangilinan J."/>
            <person name="Riley R."/>
            <person name="Labutti K."/>
            <person name="Andreopoulos B."/>
            <person name="Lipzen A."/>
            <person name="Chen C."/>
            <person name="Yanf M."/>
            <person name="Daum C."/>
            <person name="Ng V."/>
            <person name="Clum A."/>
            <person name="Ohm R."/>
            <person name="Martin F."/>
            <person name="Silar P."/>
            <person name="Natvig D."/>
            <person name="Lalanne C."/>
            <person name="Gautier V."/>
            <person name="Ament-Velasquez S.L."/>
            <person name="Kruys A."/>
            <person name="Hutchinson M.I."/>
            <person name="Powell A.J."/>
            <person name="Barry K."/>
            <person name="Miller A.N."/>
            <person name="Grigoriev I.V."/>
            <person name="Debuchy R."/>
            <person name="Gladieux P."/>
            <person name="Thoren M.H."/>
            <person name="Johannesson H."/>
        </authorList>
    </citation>
    <scope>NUCLEOTIDE SEQUENCE</scope>
    <source>
        <strain evidence="3">PSN293</strain>
    </source>
</reference>
<evidence type="ECO:0000313" key="4">
    <source>
        <dbReference type="Proteomes" id="UP001301769"/>
    </source>
</evidence>
<dbReference type="Proteomes" id="UP001301769">
    <property type="component" value="Unassembled WGS sequence"/>
</dbReference>
<feature type="region of interest" description="Disordered" evidence="1">
    <location>
        <begin position="1"/>
        <end position="66"/>
    </location>
</feature>
<evidence type="ECO:0000256" key="1">
    <source>
        <dbReference type="SAM" id="MobiDB-lite"/>
    </source>
</evidence>
<keyword evidence="2" id="KW-0472">Membrane</keyword>
<dbReference type="AlphaFoldDB" id="A0AAN6Y6B7"/>
<evidence type="ECO:0000256" key="2">
    <source>
        <dbReference type="SAM" id="Phobius"/>
    </source>
</evidence>
<keyword evidence="2" id="KW-0812">Transmembrane</keyword>
<gene>
    <name evidence="3" type="ORF">QBC37DRAFT_423269</name>
</gene>
<sequence length="380" mass="38314">MSPDIALSVLASRRASTDSMNEKQPHRSPSSPDISTSDSDSQGTSPSSSSTTSPPSRPSTSSNSLSLSSLKSFFTTPGPASTGVVKKMPAFLMIATTALLFSSTSNTGSHHLSLLPQAHASAVPAAVPPSTSSYLTDPLVSASLAIIREGGNTIQNQNNVAKPENDQQNPILLLSRQISSAPGTAAINPQPGPIKWNTHCTHPGDEGIWNCMTTTWQRCVQGRWSVVMKSSSAGGVPAIHEPGYNKDEIICLPGGVGHDVVFVSKREAALLAAAAAAGSAAGSAGGGSTSSIGSGNGNGVNAAEGATTGSLGAGTGAGTVAGASGLVGGTETKWGGWNGGRYWSGADGVLKIDMRKRMAVVLAVAGAVGVLLGFPGVFEH</sequence>
<keyword evidence="4" id="KW-1185">Reference proteome</keyword>
<keyword evidence="2" id="KW-1133">Transmembrane helix</keyword>
<name>A0AAN6Y6B7_9PEZI</name>
<feature type="compositionally biased region" description="Low complexity" evidence="1">
    <location>
        <begin position="28"/>
        <end position="66"/>
    </location>
</feature>